<proteinExistence type="predicted"/>
<dbReference type="SMART" id="SM00065">
    <property type="entry name" value="GAF"/>
    <property type="match status" value="1"/>
</dbReference>
<dbReference type="PROSITE" id="PS50887">
    <property type="entry name" value="GGDEF"/>
    <property type="match status" value="1"/>
</dbReference>
<dbReference type="SUPFAM" id="SSF55781">
    <property type="entry name" value="GAF domain-like"/>
    <property type="match status" value="1"/>
</dbReference>
<dbReference type="Gene3D" id="3.30.70.270">
    <property type="match status" value="1"/>
</dbReference>
<dbReference type="InterPro" id="IPR043128">
    <property type="entry name" value="Rev_trsase/Diguanyl_cyclase"/>
</dbReference>
<dbReference type="InterPro" id="IPR029016">
    <property type="entry name" value="GAF-like_dom_sf"/>
</dbReference>
<name>A0ABN6VT46_9BACT</name>
<evidence type="ECO:0000313" key="4">
    <source>
        <dbReference type="EMBL" id="BDV43468.1"/>
    </source>
</evidence>
<dbReference type="PANTHER" id="PTHR45138:SF9">
    <property type="entry name" value="DIGUANYLATE CYCLASE DGCM-RELATED"/>
    <property type="match status" value="1"/>
</dbReference>
<gene>
    <name evidence="4" type="ORF">GURASL_23910</name>
</gene>
<dbReference type="Pfam" id="PF01590">
    <property type="entry name" value="GAF"/>
    <property type="match status" value="1"/>
</dbReference>
<protein>
    <recommendedName>
        <fullName evidence="1">diguanylate cyclase</fullName>
        <ecNumber evidence="1">2.7.7.65</ecNumber>
    </recommendedName>
</protein>
<dbReference type="SUPFAM" id="SSF55073">
    <property type="entry name" value="Nucleotide cyclase"/>
    <property type="match status" value="1"/>
</dbReference>
<dbReference type="PANTHER" id="PTHR45138">
    <property type="entry name" value="REGULATORY COMPONENTS OF SENSORY TRANSDUCTION SYSTEM"/>
    <property type="match status" value="1"/>
</dbReference>
<evidence type="ECO:0000256" key="2">
    <source>
        <dbReference type="ARBA" id="ARBA00034247"/>
    </source>
</evidence>
<sequence>MERCPECAKETLEAEVVALKDLIEVARAVVSTLDLDTVLQAILSSAMRFAGTPAGSIALYDNLRNELTLHAHEGLTAEFVKNERWEVKPAGLNEHAITGGEILFIDDTAKTGFFRNPIALAEGIRSLICIPLKIQQRTVGILYLDDFVPRHFDPNKLKLLSVLASFAAMAIDNAQLHMKTQIMAITDALTGLYNHRYFQQAFNRELNRAKRYGKLLSLIMLDVDDFKKFNDTYGHPNGDRVLAAMGDFLGEALRGADLAFRYGGEEFIVLLPETDFAMALQVAERLRRLVEERSGSVLDNVATHGVTVSVGVATYPRDGETRGDLLKQVDDLLYRAKEFGKNRIYYREEPA</sequence>
<dbReference type="CDD" id="cd01949">
    <property type="entry name" value="GGDEF"/>
    <property type="match status" value="1"/>
</dbReference>
<dbReference type="InterPro" id="IPR000160">
    <property type="entry name" value="GGDEF_dom"/>
</dbReference>
<comment type="catalytic activity">
    <reaction evidence="2">
        <text>2 GTP = 3',3'-c-di-GMP + 2 diphosphate</text>
        <dbReference type="Rhea" id="RHEA:24898"/>
        <dbReference type="ChEBI" id="CHEBI:33019"/>
        <dbReference type="ChEBI" id="CHEBI:37565"/>
        <dbReference type="ChEBI" id="CHEBI:58805"/>
        <dbReference type="EC" id="2.7.7.65"/>
    </reaction>
</comment>
<dbReference type="InterPro" id="IPR003018">
    <property type="entry name" value="GAF"/>
</dbReference>
<dbReference type="Pfam" id="PF00990">
    <property type="entry name" value="GGDEF"/>
    <property type="match status" value="1"/>
</dbReference>
<dbReference type="EC" id="2.7.7.65" evidence="1"/>
<feature type="domain" description="GGDEF" evidence="3">
    <location>
        <begin position="214"/>
        <end position="349"/>
    </location>
</feature>
<evidence type="ECO:0000256" key="1">
    <source>
        <dbReference type="ARBA" id="ARBA00012528"/>
    </source>
</evidence>
<dbReference type="NCBIfam" id="TIGR00254">
    <property type="entry name" value="GGDEF"/>
    <property type="match status" value="1"/>
</dbReference>
<keyword evidence="5" id="KW-1185">Reference proteome</keyword>
<accession>A0ABN6VT46</accession>
<dbReference type="Proteomes" id="UP001317705">
    <property type="component" value="Chromosome"/>
</dbReference>
<reference evidence="4 5" key="1">
    <citation type="submission" date="2022-12" db="EMBL/GenBank/DDBJ databases">
        <title>Polyphasic characterization of Geotalea uranireducens NIT-SL11 newly isolated from a complex of sewage sludge and microbially reduced graphene oxide.</title>
        <authorList>
            <person name="Xie L."/>
            <person name="Yoshida N."/>
            <person name="Meng L."/>
        </authorList>
    </citation>
    <scope>NUCLEOTIDE SEQUENCE [LARGE SCALE GENOMIC DNA]</scope>
    <source>
        <strain evidence="4 5">NIT-SL11</strain>
    </source>
</reference>
<dbReference type="InterPro" id="IPR050469">
    <property type="entry name" value="Diguanylate_Cyclase"/>
</dbReference>
<evidence type="ECO:0000313" key="5">
    <source>
        <dbReference type="Proteomes" id="UP001317705"/>
    </source>
</evidence>
<evidence type="ECO:0000259" key="3">
    <source>
        <dbReference type="PROSITE" id="PS50887"/>
    </source>
</evidence>
<dbReference type="SMART" id="SM00267">
    <property type="entry name" value="GGDEF"/>
    <property type="match status" value="1"/>
</dbReference>
<organism evidence="4 5">
    <name type="scientific">Geotalea uraniireducens</name>
    <dbReference type="NCBI Taxonomy" id="351604"/>
    <lineage>
        <taxon>Bacteria</taxon>
        <taxon>Pseudomonadati</taxon>
        <taxon>Thermodesulfobacteriota</taxon>
        <taxon>Desulfuromonadia</taxon>
        <taxon>Geobacterales</taxon>
        <taxon>Geobacteraceae</taxon>
        <taxon>Geotalea</taxon>
    </lineage>
</organism>
<dbReference type="Gene3D" id="3.30.450.40">
    <property type="match status" value="1"/>
</dbReference>
<dbReference type="InterPro" id="IPR029787">
    <property type="entry name" value="Nucleotide_cyclase"/>
</dbReference>
<dbReference type="RefSeq" id="WP_281999591.1">
    <property type="nucleotide sequence ID" value="NZ_AP027151.1"/>
</dbReference>
<dbReference type="EMBL" id="AP027151">
    <property type="protein sequence ID" value="BDV43468.1"/>
    <property type="molecule type" value="Genomic_DNA"/>
</dbReference>